<keyword evidence="2" id="KW-1003">Cell membrane</keyword>
<evidence type="ECO:0000256" key="3">
    <source>
        <dbReference type="ARBA" id="ARBA00022692"/>
    </source>
</evidence>
<keyword evidence="4 7" id="KW-1133">Transmembrane helix</keyword>
<comment type="subcellular location">
    <subcellularLocation>
        <location evidence="1">Cell membrane</location>
        <topology evidence="1">Multi-pass membrane protein</topology>
    </subcellularLocation>
</comment>
<reference evidence="8 9" key="1">
    <citation type="journal article" date="2016" name="Genome Biol. Evol.">
        <title>Gene Family Evolution Reflects Adaptation to Soil Environmental Stressors in the Genome of the Collembolan Orchesella cincta.</title>
        <authorList>
            <person name="Faddeeva-Vakhrusheva A."/>
            <person name="Derks M.F."/>
            <person name="Anvar S.Y."/>
            <person name="Agamennone V."/>
            <person name="Suring W."/>
            <person name="Smit S."/>
            <person name="van Straalen N.M."/>
            <person name="Roelofs D."/>
        </authorList>
    </citation>
    <scope>NUCLEOTIDE SEQUENCE [LARGE SCALE GENOMIC DNA]</scope>
    <source>
        <tissue evidence="8">Mixed pool</tissue>
    </source>
</reference>
<dbReference type="InterPro" id="IPR013604">
    <property type="entry name" value="7TM_chemorcpt"/>
</dbReference>
<feature type="transmembrane region" description="Helical" evidence="7">
    <location>
        <begin position="113"/>
        <end position="133"/>
    </location>
</feature>
<keyword evidence="5 7" id="KW-0472">Membrane</keyword>
<evidence type="ECO:0000256" key="4">
    <source>
        <dbReference type="ARBA" id="ARBA00022989"/>
    </source>
</evidence>
<evidence type="ECO:0000313" key="9">
    <source>
        <dbReference type="Proteomes" id="UP000094527"/>
    </source>
</evidence>
<protein>
    <submittedName>
        <fullName evidence="8">Uncharacterized protein</fullName>
    </submittedName>
</protein>
<dbReference type="EMBL" id="LJIJ01000559">
    <property type="protein sequence ID" value="ODM96251.1"/>
    <property type="molecule type" value="Genomic_DNA"/>
</dbReference>
<evidence type="ECO:0000256" key="7">
    <source>
        <dbReference type="SAM" id="Phobius"/>
    </source>
</evidence>
<feature type="transmembrane region" description="Helical" evidence="7">
    <location>
        <begin position="256"/>
        <end position="278"/>
    </location>
</feature>
<proteinExistence type="predicted"/>
<evidence type="ECO:0000256" key="5">
    <source>
        <dbReference type="ARBA" id="ARBA00023136"/>
    </source>
</evidence>
<name>A0A1D2MTM0_ORCCI</name>
<evidence type="ECO:0000256" key="2">
    <source>
        <dbReference type="ARBA" id="ARBA00022475"/>
    </source>
</evidence>
<dbReference type="GO" id="GO:0005886">
    <property type="term" value="C:plasma membrane"/>
    <property type="evidence" value="ECO:0007669"/>
    <property type="project" value="UniProtKB-SubCell"/>
</dbReference>
<dbReference type="OMA" id="MSYTGHF"/>
<keyword evidence="9" id="KW-1185">Reference proteome</keyword>
<dbReference type="AlphaFoldDB" id="A0A1D2MTM0"/>
<sequence length="577" mass="66795">MADDEDRAGDENVGEQEEENLADLIFNAEITEKQEEEEDTEQKATIDEGASVLLHPEEIPKDSNREFAKNLYKSFQSCQRFMTFLSRFPIISNQNDDHSIVFEYNWNSVRGNLFFITFAILLTLTTACTINMLSTMFNVPRQPENLTVHWRVPEMDAKGNVYWGNGWQRFFPNSYSIKTIEKGQAEIRAEEMFFFRRNIASLLMILFLMYHIVIADWNLYTRRHFIASYLTFWTESVEIMKIDAAGEAGKFARRFLLYYIFFFLVFCTAVGINIAPVASGAPVSFAFLSVRCFYPQIHTVEDFYILLMRSIGGFFYLYVVLCSKVYVFFFLYITKLLVTSFTVWNERLEKVFTVEERAKQRKDKCASRTGYDHLFKDFVTLLDLESGADTLFTDVIESYYSMTILSIVFEVYYLVRPVSESQFEFKQARTLDMIPVGLYLFNSLLIFYLVSTGAAEVGEAAANGLEIIRRQGINGHRPDSEMHFMISLYMSYTGHFDTSLSGGGYFILDKSFFVAIAGTMISYIIIIFQFQPSLAINNPEQRRLVGADDADDLPKLKTLVFHVENTFRYLENREPGY</sequence>
<gene>
    <name evidence="8" type="ORF">Ocin01_10441</name>
</gene>
<dbReference type="OrthoDB" id="6366728at2759"/>
<evidence type="ECO:0000256" key="1">
    <source>
        <dbReference type="ARBA" id="ARBA00004651"/>
    </source>
</evidence>
<feature type="transmembrane region" description="Helical" evidence="7">
    <location>
        <begin position="199"/>
        <end position="220"/>
    </location>
</feature>
<feature type="transmembrane region" description="Helical" evidence="7">
    <location>
        <begin position="436"/>
        <end position="455"/>
    </location>
</feature>
<evidence type="ECO:0000256" key="6">
    <source>
        <dbReference type="SAM" id="MobiDB-lite"/>
    </source>
</evidence>
<dbReference type="Pfam" id="PF08395">
    <property type="entry name" value="7tm_7"/>
    <property type="match status" value="1"/>
</dbReference>
<organism evidence="8 9">
    <name type="scientific">Orchesella cincta</name>
    <name type="common">Springtail</name>
    <name type="synonym">Podura cincta</name>
    <dbReference type="NCBI Taxonomy" id="48709"/>
    <lineage>
        <taxon>Eukaryota</taxon>
        <taxon>Metazoa</taxon>
        <taxon>Ecdysozoa</taxon>
        <taxon>Arthropoda</taxon>
        <taxon>Hexapoda</taxon>
        <taxon>Collembola</taxon>
        <taxon>Entomobryomorpha</taxon>
        <taxon>Entomobryoidea</taxon>
        <taxon>Orchesellidae</taxon>
        <taxon>Orchesellinae</taxon>
        <taxon>Orchesella</taxon>
    </lineage>
</organism>
<keyword evidence="3 7" id="KW-0812">Transmembrane</keyword>
<dbReference type="Proteomes" id="UP000094527">
    <property type="component" value="Unassembled WGS sequence"/>
</dbReference>
<dbReference type="GO" id="GO:0050909">
    <property type="term" value="P:sensory perception of taste"/>
    <property type="evidence" value="ECO:0007669"/>
    <property type="project" value="InterPro"/>
</dbReference>
<feature type="transmembrane region" description="Helical" evidence="7">
    <location>
        <begin position="512"/>
        <end position="530"/>
    </location>
</feature>
<feature type="region of interest" description="Disordered" evidence="6">
    <location>
        <begin position="1"/>
        <end position="20"/>
    </location>
</feature>
<accession>A0A1D2MTM0</accession>
<evidence type="ECO:0000313" key="8">
    <source>
        <dbReference type="EMBL" id="ODM96251.1"/>
    </source>
</evidence>
<comment type="caution">
    <text evidence="8">The sequence shown here is derived from an EMBL/GenBank/DDBJ whole genome shotgun (WGS) entry which is preliminary data.</text>
</comment>